<evidence type="ECO:0000256" key="3">
    <source>
        <dbReference type="PROSITE-ProRule" id="PRU00176"/>
    </source>
</evidence>
<dbReference type="Pfam" id="PF00076">
    <property type="entry name" value="RRM_1"/>
    <property type="match status" value="1"/>
</dbReference>
<feature type="domain" description="RRM" evidence="5">
    <location>
        <begin position="139"/>
        <end position="229"/>
    </location>
</feature>
<dbReference type="Proteomes" id="UP001472866">
    <property type="component" value="Chromosome 03"/>
</dbReference>
<dbReference type="InterPro" id="IPR012677">
    <property type="entry name" value="Nucleotide-bd_a/b_plait_sf"/>
</dbReference>
<evidence type="ECO:0000313" key="6">
    <source>
        <dbReference type="EMBL" id="WZN61126.1"/>
    </source>
</evidence>
<feature type="region of interest" description="Disordered" evidence="4">
    <location>
        <begin position="243"/>
        <end position="278"/>
    </location>
</feature>
<sequence length="278" mass="30492">MVQKDTEAEAVLKAKYALLRELKLEGMQTTRDFHLKYARKRVTIKQPTLSPSKRSAEKAQQAKLTPLEKAKLVLRAEARAREEEQQRRDRERKQRQATVSPSAKPAGAGGLRRPKRDRTQQTSAALASVSASAAAAELATIYVSNLPPDCDEEELSNLFQRYGMVSTVRLVRQDKQHKTGVGQTAGAKYAFVCFTDPAVARRIVEMSTRGRAPPELRPGSQLYINWSQEEADAALGAIAAAVAAEPEPSPTPPPRPMVPGGDALEGGRNVVSYDEDFL</sequence>
<feature type="region of interest" description="Disordered" evidence="4">
    <location>
        <begin position="46"/>
        <end position="125"/>
    </location>
</feature>
<evidence type="ECO:0000259" key="5">
    <source>
        <dbReference type="PROSITE" id="PS50102"/>
    </source>
</evidence>
<dbReference type="CDD" id="cd00590">
    <property type="entry name" value="RRM_SF"/>
    <property type="match status" value="1"/>
</dbReference>
<dbReference type="SMART" id="SM00360">
    <property type="entry name" value="RRM"/>
    <property type="match status" value="1"/>
</dbReference>
<dbReference type="PROSITE" id="PS50102">
    <property type="entry name" value="RRM"/>
    <property type="match status" value="1"/>
</dbReference>
<feature type="compositionally biased region" description="Basic and acidic residues" evidence="4">
    <location>
        <begin position="66"/>
        <end position="94"/>
    </location>
</feature>
<feature type="compositionally biased region" description="Pro residues" evidence="4">
    <location>
        <begin position="247"/>
        <end position="257"/>
    </location>
</feature>
<organism evidence="6 7">
    <name type="scientific">Chloropicon roscoffensis</name>
    <dbReference type="NCBI Taxonomy" id="1461544"/>
    <lineage>
        <taxon>Eukaryota</taxon>
        <taxon>Viridiplantae</taxon>
        <taxon>Chlorophyta</taxon>
        <taxon>Chloropicophyceae</taxon>
        <taxon>Chloropicales</taxon>
        <taxon>Chloropicaceae</taxon>
        <taxon>Chloropicon</taxon>
    </lineage>
</organism>
<protein>
    <submittedName>
        <fullName evidence="6">RRM domain-containing protein</fullName>
    </submittedName>
</protein>
<keyword evidence="2 3" id="KW-0694">RNA-binding</keyword>
<dbReference type="AlphaFoldDB" id="A0AAX4P5N9"/>
<dbReference type="Gene3D" id="3.30.70.330">
    <property type="match status" value="1"/>
</dbReference>
<evidence type="ECO:0000313" key="7">
    <source>
        <dbReference type="Proteomes" id="UP001472866"/>
    </source>
</evidence>
<dbReference type="InterPro" id="IPR000504">
    <property type="entry name" value="RRM_dom"/>
</dbReference>
<accession>A0AAX4P5N9</accession>
<keyword evidence="1" id="KW-0677">Repeat</keyword>
<name>A0AAX4P5N9_9CHLO</name>
<evidence type="ECO:0000256" key="1">
    <source>
        <dbReference type="ARBA" id="ARBA00022737"/>
    </source>
</evidence>
<dbReference type="PANTHER" id="PTHR24012">
    <property type="entry name" value="RNA BINDING PROTEIN"/>
    <property type="match status" value="1"/>
</dbReference>
<dbReference type="InterPro" id="IPR035979">
    <property type="entry name" value="RBD_domain_sf"/>
</dbReference>
<reference evidence="6 7" key="1">
    <citation type="submission" date="2024-03" db="EMBL/GenBank/DDBJ databases">
        <title>Complete genome sequence of the green alga Chloropicon roscoffensis RCC1871.</title>
        <authorList>
            <person name="Lemieux C."/>
            <person name="Pombert J.-F."/>
            <person name="Otis C."/>
            <person name="Turmel M."/>
        </authorList>
    </citation>
    <scope>NUCLEOTIDE SEQUENCE [LARGE SCALE GENOMIC DNA]</scope>
    <source>
        <strain evidence="6 7">RCC1871</strain>
    </source>
</reference>
<gene>
    <name evidence="6" type="ORF">HKI87_03g26600</name>
</gene>
<keyword evidence="7" id="KW-1185">Reference proteome</keyword>
<dbReference type="SUPFAM" id="SSF54928">
    <property type="entry name" value="RNA-binding domain, RBD"/>
    <property type="match status" value="1"/>
</dbReference>
<dbReference type="EMBL" id="CP151503">
    <property type="protein sequence ID" value="WZN61126.1"/>
    <property type="molecule type" value="Genomic_DNA"/>
</dbReference>
<proteinExistence type="predicted"/>
<dbReference type="GO" id="GO:0003723">
    <property type="term" value="F:RNA binding"/>
    <property type="evidence" value="ECO:0007669"/>
    <property type="project" value="UniProtKB-UniRule"/>
</dbReference>
<evidence type="ECO:0000256" key="4">
    <source>
        <dbReference type="SAM" id="MobiDB-lite"/>
    </source>
</evidence>
<evidence type="ECO:0000256" key="2">
    <source>
        <dbReference type="ARBA" id="ARBA00022884"/>
    </source>
</evidence>